<dbReference type="InterPro" id="IPR052177">
    <property type="entry name" value="Divisome_Glycosyl_Hydrolase"/>
</dbReference>
<keyword evidence="3" id="KW-0449">Lipoprotein</keyword>
<accession>A0A1I2VB37</accession>
<reference evidence="3 4" key="1">
    <citation type="submission" date="2016-10" db="EMBL/GenBank/DDBJ databases">
        <authorList>
            <person name="de Groot N.N."/>
        </authorList>
    </citation>
    <scope>NUCLEOTIDE SEQUENCE [LARGE SCALE GENOMIC DNA]</scope>
    <source>
        <strain evidence="3 4">CPCC 202808</strain>
    </source>
</reference>
<protein>
    <submittedName>
        <fullName evidence="3">Uncharacterized lipoprotein YddW, UPF0748 family</fullName>
    </submittedName>
</protein>
<evidence type="ECO:0000259" key="2">
    <source>
        <dbReference type="Pfam" id="PF02638"/>
    </source>
</evidence>
<evidence type="ECO:0000256" key="1">
    <source>
        <dbReference type="ARBA" id="ARBA00022729"/>
    </source>
</evidence>
<dbReference type="EMBL" id="FOOI01000009">
    <property type="protein sequence ID" value="SFG86432.1"/>
    <property type="molecule type" value="Genomic_DNA"/>
</dbReference>
<dbReference type="PANTHER" id="PTHR43405">
    <property type="entry name" value="GLYCOSYL HYDROLASE DIGH"/>
    <property type="match status" value="1"/>
</dbReference>
<dbReference type="AlphaFoldDB" id="A0A1I2VB37"/>
<dbReference type="Gene3D" id="3.20.20.80">
    <property type="entry name" value="Glycosidases"/>
    <property type="match status" value="1"/>
</dbReference>
<proteinExistence type="predicted"/>
<gene>
    <name evidence="3" type="ORF">SAMN05421678_109100</name>
</gene>
<dbReference type="Proteomes" id="UP000199052">
    <property type="component" value="Unassembled WGS sequence"/>
</dbReference>
<dbReference type="InterPro" id="IPR003790">
    <property type="entry name" value="GHL10"/>
</dbReference>
<keyword evidence="1" id="KW-0732">Signal</keyword>
<dbReference type="STRING" id="504797.SAMN05421678_109100"/>
<organism evidence="3 4">
    <name type="scientific">Actinopolymorpha cephalotaxi</name>
    <dbReference type="NCBI Taxonomy" id="504797"/>
    <lineage>
        <taxon>Bacteria</taxon>
        <taxon>Bacillati</taxon>
        <taxon>Actinomycetota</taxon>
        <taxon>Actinomycetes</taxon>
        <taxon>Propionibacteriales</taxon>
        <taxon>Actinopolymorphaceae</taxon>
        <taxon>Actinopolymorpha</taxon>
    </lineage>
</organism>
<sequence length="798" mass="84752">MWSRSRFSAGRFTWLTRRPRTALAVALLAVAGLFAGLVAGPMAPAYASGLRGDFVVTPDGSYLAVAGYDRTRGADQLIVYTPAWGESTRQNQWGAEAVVDDGVVTKLTAPGVGGNAPIPAGGYTLSGHGLAATWMGAHLRVGMRVELRKNAIMATSHTATSTVTKVDPASPWEFPGGRGPDELVVYTPAYSEPTTGTNQYGVEAVAERVGSGYRVTAVGGNDSTIPADGIVVSGHGTMLAWIQQNVIPGTLLTLSGTTAGATLSATIDATSYLYAGQLAVDAAKDRIDTARASFADAPLDRAADTLAKARAQLAQAGAKHEAGDDRGAIETADQAASTAVEAGELTAESDAVEARAVWHRPTETGPAAVDATVAAMAKAGFNQLYLETFWGGQTIYPSAFTDQNPAFAGWDPLAAYVAAANRYGVHLHLWMHSFFIGFTGGDAGAGPVVRDHPEWLVKDRAGRVVSTTEPGYYFLDPAIPAARAWLLKVFTEAAGKYDVPGVQLDYIRYPSQGSSPDQVSSYNDLARARFEERYGADPAQLHPGDALYQTWLDWQTEQVTTFVREARAALPKGTILSSALETTDNAADVAKFHQDFASWVRARLLDVVVPEVYSVGTGDVRDRSAEFVAQVGTDAFTSIGIAPSFLAAPAESSVWQVVAARQADATGQAHFVWHSMDAEHQAALARSVYRREAFDPQADPVGGAAAEVSDLLRRVNGVYAAAVDREDRDRLVATLTQLRRDLTARRMAPAAGHLAVARHAVAAVDVPAPVREHLRADLDLVQRILDTARPAGWPTGRS</sequence>
<dbReference type="Pfam" id="PF02638">
    <property type="entry name" value="GHL10"/>
    <property type="match status" value="1"/>
</dbReference>
<evidence type="ECO:0000313" key="4">
    <source>
        <dbReference type="Proteomes" id="UP000199052"/>
    </source>
</evidence>
<feature type="domain" description="Glycosyl hydrolase-like 10" evidence="2">
    <location>
        <begin position="371"/>
        <end position="615"/>
    </location>
</feature>
<dbReference type="InterPro" id="IPR017853">
    <property type="entry name" value="GH"/>
</dbReference>
<dbReference type="PANTHER" id="PTHR43405:SF1">
    <property type="entry name" value="GLYCOSYL HYDROLASE DIGH"/>
    <property type="match status" value="1"/>
</dbReference>
<evidence type="ECO:0000313" key="3">
    <source>
        <dbReference type="EMBL" id="SFG86432.1"/>
    </source>
</evidence>
<name>A0A1I2VB37_9ACTN</name>
<dbReference type="SUPFAM" id="SSF51445">
    <property type="entry name" value="(Trans)glycosidases"/>
    <property type="match status" value="1"/>
</dbReference>